<dbReference type="InterPro" id="IPR001357">
    <property type="entry name" value="BRCT_dom"/>
</dbReference>
<gene>
    <name evidence="6" type="ORF">MN116_002039</name>
</gene>
<evidence type="ECO:0000256" key="2">
    <source>
        <dbReference type="ARBA" id="ARBA00022552"/>
    </source>
</evidence>
<dbReference type="GO" id="GO:0005654">
    <property type="term" value="C:nucleoplasm"/>
    <property type="evidence" value="ECO:0007669"/>
    <property type="project" value="UniProtKB-SubCell"/>
</dbReference>
<evidence type="ECO:0000313" key="6">
    <source>
        <dbReference type="EMBL" id="KAK4474933.1"/>
    </source>
</evidence>
<reference evidence="6" key="1">
    <citation type="submission" date="2022-04" db="EMBL/GenBank/DDBJ databases">
        <authorList>
            <person name="Xu L."/>
            <person name="Lv Z."/>
        </authorList>
    </citation>
    <scope>NUCLEOTIDE SEQUENCE</scope>
    <source>
        <strain evidence="6">LV_2022a</strain>
    </source>
</reference>
<keyword evidence="7" id="KW-1185">Reference proteome</keyword>
<dbReference type="Pfam" id="PF16589">
    <property type="entry name" value="BRCT_2"/>
    <property type="match status" value="1"/>
</dbReference>
<evidence type="ECO:0000256" key="1">
    <source>
        <dbReference type="ARBA" id="ARBA00022517"/>
    </source>
</evidence>
<organism evidence="6 7">
    <name type="scientific">Schistosoma mekongi</name>
    <name type="common">Parasitic worm</name>
    <dbReference type="NCBI Taxonomy" id="38744"/>
    <lineage>
        <taxon>Eukaryota</taxon>
        <taxon>Metazoa</taxon>
        <taxon>Spiralia</taxon>
        <taxon>Lophotrochozoa</taxon>
        <taxon>Platyhelminthes</taxon>
        <taxon>Trematoda</taxon>
        <taxon>Digenea</taxon>
        <taxon>Strigeidida</taxon>
        <taxon>Schistosomatoidea</taxon>
        <taxon>Schistosomatidae</taxon>
        <taxon>Schistosoma</taxon>
    </lineage>
</organism>
<protein>
    <recommendedName>
        <fullName evidence="4">Pescadillo homolog</fullName>
    </recommendedName>
</protein>
<comment type="subcellular location">
    <subcellularLocation>
        <location evidence="4">Nucleus</location>
        <location evidence="4">Nucleolus</location>
    </subcellularLocation>
    <subcellularLocation>
        <location evidence="4">Nucleus</location>
        <location evidence="4">Nucleoplasm</location>
    </subcellularLocation>
</comment>
<evidence type="ECO:0000256" key="4">
    <source>
        <dbReference type="HAMAP-Rule" id="MF_03028"/>
    </source>
</evidence>
<dbReference type="EMBL" id="JALJAT010000001">
    <property type="protein sequence ID" value="KAK4474933.1"/>
    <property type="molecule type" value="Genomic_DNA"/>
</dbReference>
<comment type="function">
    <text evidence="4">Required for maturation of ribosomal RNAs and formation of the large ribosomal subunit.</text>
</comment>
<dbReference type="Pfam" id="PF06732">
    <property type="entry name" value="Pescadillo_N"/>
    <property type="match status" value="1"/>
</dbReference>
<dbReference type="GO" id="GO:0070545">
    <property type="term" value="C:PeBoW complex"/>
    <property type="evidence" value="ECO:0007669"/>
    <property type="project" value="TreeGrafter"/>
</dbReference>
<sequence>MGGTMKKKHTKGQVVEFLSQKQAMRRLQISLPNFRRLCILKGIYPVEPRSRKKVGKGNSQPRVYYNAKDIAFLSHEPLIETFRKLRIFHSKLKRAREKKDREKEFRIKINKPRYTLHQIVKERYPTRQDALRDISDSLNLLFLFAKLPKLTQFHPALTSISRRLCVEFLNLVVATQAVRKAFISIKGFYVQAEIDGTSVVWIMPHTSVTHTPADVDYRILATCLEFDATLVGSLMCHLYRINNLVYPPKLAVRIEHDPNGYFYGQKESLFEVTVQFMSSLSFPLKRTEASNDVDTDDLTELQAIDEQVSEAINKQLEVQNLKKLFKNKRFFLMREVPREVICLIVRSCGGECSWDKIVSPGYTFQEDDPTIDYQVVDRPMKDMKLTRYYVQPQWVFDCLNAGRLLPAQDYLPGCSLPPHLSPFVGSVGTDELLDTAVMSLSRRGGLVGIAPGFGDGASIYRPPEADYLAGLVSLAEIRGAKVQAQCEGTIEKQSVVDDEVLGTLDIPQYDFDNIFQSFSSKSMLTKPEAIMAICKCEYECLEVRSKSLFHVSLSKYMRIEEFEQTQSMVISQVSIFLKDTWIENLRKHIRTCFHDSGKGWFNIYERDFYVYNQSKLKKFMEMIKFCMQDGLRFLIMESLTNFTIMLRDSCIACLNLSNDYAWTNDLMTSSLLPKRNPIFLVDLILDLDGPHYSTPIVQFPNSLVQIFDKAINSVQDVPQIEQFVIEGITCVDKQLLESVGLYEPSVNKLREQLKEYLNSALIPMRAYAKQYERFMELTLLDINAYLKDYESQNKTPLDIKQQIENQLQEKANIEQIIPSFIIIGPFYVNIELVRQNLFKKYKALISALLELLAKQLRKQADSVSRLCFVLIKYKVVNSYILLSTGISLKIID</sequence>
<dbReference type="GO" id="GO:0003723">
    <property type="term" value="F:RNA binding"/>
    <property type="evidence" value="ECO:0007669"/>
    <property type="project" value="TreeGrafter"/>
</dbReference>
<dbReference type="PANTHER" id="PTHR12221">
    <property type="entry name" value="PESCADILLO - RELATED"/>
    <property type="match status" value="1"/>
</dbReference>
<proteinExistence type="inferred from homology"/>
<evidence type="ECO:0000256" key="3">
    <source>
        <dbReference type="ARBA" id="ARBA00023242"/>
    </source>
</evidence>
<dbReference type="GO" id="GO:0043021">
    <property type="term" value="F:ribonucleoprotein complex binding"/>
    <property type="evidence" value="ECO:0007669"/>
    <property type="project" value="UniProtKB-UniRule"/>
</dbReference>
<accession>A0AAE1ZJ88</accession>
<feature type="domain" description="BRCT" evidence="5">
    <location>
        <begin position="320"/>
        <end position="412"/>
    </location>
</feature>
<evidence type="ECO:0000313" key="7">
    <source>
        <dbReference type="Proteomes" id="UP001292079"/>
    </source>
</evidence>
<dbReference type="SUPFAM" id="SSF52113">
    <property type="entry name" value="BRCT domain"/>
    <property type="match status" value="1"/>
</dbReference>
<comment type="caution">
    <text evidence="6">The sequence shown here is derived from an EMBL/GenBank/DDBJ whole genome shotgun (WGS) entry which is preliminary data.</text>
</comment>
<evidence type="ECO:0000259" key="5">
    <source>
        <dbReference type="PROSITE" id="PS50172"/>
    </source>
</evidence>
<name>A0AAE1ZJ88_SCHME</name>
<comment type="similarity">
    <text evidence="4">Belongs to the pescadillo family.</text>
</comment>
<keyword evidence="3 4" id="KW-0539">Nucleus</keyword>
<dbReference type="InterPro" id="IPR010613">
    <property type="entry name" value="PES"/>
</dbReference>
<dbReference type="Proteomes" id="UP001292079">
    <property type="component" value="Unassembled WGS sequence"/>
</dbReference>
<keyword evidence="2 4" id="KW-0698">rRNA processing</keyword>
<dbReference type="GO" id="GO:0030687">
    <property type="term" value="C:preribosome, large subunit precursor"/>
    <property type="evidence" value="ECO:0007669"/>
    <property type="project" value="UniProtKB-UniRule"/>
</dbReference>
<dbReference type="HAMAP" id="MF_03028">
    <property type="entry name" value="Pescadillo"/>
    <property type="match status" value="1"/>
</dbReference>
<dbReference type="CDD" id="cd17709">
    <property type="entry name" value="BRCT_pescadillo_like"/>
    <property type="match status" value="1"/>
</dbReference>
<reference evidence="6" key="2">
    <citation type="journal article" date="2023" name="Infect Dis Poverty">
        <title>Chromosome-scale genome of the human blood fluke Schistosoma mekongi and its implications for public health.</title>
        <authorList>
            <person name="Zhou M."/>
            <person name="Xu L."/>
            <person name="Xu D."/>
            <person name="Chen W."/>
            <person name="Khan J."/>
            <person name="Hu Y."/>
            <person name="Huang H."/>
            <person name="Wei H."/>
            <person name="Zhang Y."/>
            <person name="Chusongsang P."/>
            <person name="Tanasarnprasert K."/>
            <person name="Hu X."/>
            <person name="Limpanont Y."/>
            <person name="Lv Z."/>
        </authorList>
    </citation>
    <scope>NUCLEOTIDE SEQUENCE</scope>
    <source>
        <strain evidence="6">LV_2022a</strain>
    </source>
</reference>
<dbReference type="GO" id="GO:0000466">
    <property type="term" value="P:maturation of 5.8S rRNA from tricistronic rRNA transcript (SSU-rRNA, 5.8S rRNA, LSU-rRNA)"/>
    <property type="evidence" value="ECO:0007669"/>
    <property type="project" value="UniProtKB-UniRule"/>
</dbReference>
<keyword evidence="1 4" id="KW-0690">Ribosome biogenesis</keyword>
<dbReference type="PANTHER" id="PTHR12221:SF6">
    <property type="entry name" value="PESCADILLO HOMOLOG"/>
    <property type="match status" value="1"/>
</dbReference>
<dbReference type="InterPro" id="IPR036420">
    <property type="entry name" value="BRCT_dom_sf"/>
</dbReference>
<dbReference type="PROSITE" id="PS50172">
    <property type="entry name" value="BRCT"/>
    <property type="match status" value="1"/>
</dbReference>
<dbReference type="GO" id="GO:0000463">
    <property type="term" value="P:maturation of LSU-rRNA from tricistronic rRNA transcript (SSU-rRNA, 5.8S rRNA, LSU-rRNA)"/>
    <property type="evidence" value="ECO:0007669"/>
    <property type="project" value="UniProtKB-UniRule"/>
</dbReference>
<dbReference type="SMART" id="SM00292">
    <property type="entry name" value="BRCT"/>
    <property type="match status" value="1"/>
</dbReference>
<dbReference type="AlphaFoldDB" id="A0AAE1ZJ88"/>
<dbReference type="Gene3D" id="3.40.50.10190">
    <property type="entry name" value="BRCT domain"/>
    <property type="match status" value="1"/>
</dbReference>